<gene>
    <name evidence="6" type="primary">Ctrl</name>
    <name evidence="6" type="ORF">NOTJUL_R14346</name>
</gene>
<keyword evidence="7" id="KW-1185">Reference proteome</keyword>
<dbReference type="PRINTS" id="PR00722">
    <property type="entry name" value="CHYMOTRYPSIN"/>
</dbReference>
<feature type="domain" description="Peptidase S1" evidence="5">
    <location>
        <begin position="34"/>
        <end position="248"/>
    </location>
</feature>
<comment type="caution">
    <text evidence="6">The sequence shown here is derived from an EMBL/GenBank/DDBJ whole genome shotgun (WGS) entry which is preliminary data.</text>
</comment>
<evidence type="ECO:0000259" key="5">
    <source>
        <dbReference type="PROSITE" id="PS50240"/>
    </source>
</evidence>
<accession>A0A7K7WIA6</accession>
<keyword evidence="3" id="KW-0720">Serine protease</keyword>
<evidence type="ECO:0000256" key="3">
    <source>
        <dbReference type="ARBA" id="ARBA00022825"/>
    </source>
</evidence>
<evidence type="ECO:0000256" key="4">
    <source>
        <dbReference type="ARBA" id="ARBA00023157"/>
    </source>
</evidence>
<dbReference type="InterPro" id="IPR001254">
    <property type="entry name" value="Trypsin_dom"/>
</dbReference>
<dbReference type="Pfam" id="PF00089">
    <property type="entry name" value="Trypsin"/>
    <property type="match status" value="1"/>
</dbReference>
<evidence type="ECO:0000313" key="7">
    <source>
        <dbReference type="Proteomes" id="UP000531559"/>
    </source>
</evidence>
<dbReference type="Gene3D" id="2.40.10.10">
    <property type="entry name" value="Trypsin-like serine proteases"/>
    <property type="match status" value="1"/>
</dbReference>
<dbReference type="CDD" id="cd00190">
    <property type="entry name" value="Tryp_SPc"/>
    <property type="match status" value="1"/>
</dbReference>
<feature type="non-terminal residue" evidence="6">
    <location>
        <position position="248"/>
    </location>
</feature>
<proteinExistence type="predicted"/>
<keyword evidence="4" id="KW-1015">Disulfide bond</keyword>
<reference evidence="6 7" key="1">
    <citation type="submission" date="2019-09" db="EMBL/GenBank/DDBJ databases">
        <title>Bird 10,000 Genomes (B10K) Project - Family phase.</title>
        <authorList>
            <person name="Zhang G."/>
        </authorList>
    </citation>
    <scope>NUCLEOTIDE SEQUENCE [LARGE SCALE GENOMIC DNA]</scope>
    <source>
        <strain evidence="6">B10K-MSB-01</strain>
    </source>
</reference>
<protein>
    <submittedName>
        <fullName evidence="6">CTRL protease</fullName>
    </submittedName>
</protein>
<name>A0A7K7WIA6_9AVES</name>
<dbReference type="FunFam" id="2.40.10.10:FF:000118">
    <property type="entry name" value="Chymotrypsinogen A"/>
    <property type="match status" value="1"/>
</dbReference>
<dbReference type="EMBL" id="VZSV01000154">
    <property type="protein sequence ID" value="NXA53026.1"/>
    <property type="molecule type" value="Genomic_DNA"/>
</dbReference>
<sequence length="248" mass="26435">MCASPASRRRYLSASSVGCGVPSISPWVQYSEKIANGQNAASGSWPWQASLHACTGSHFRSGSLIDDNWVITAAFCEFNPYAHAVVLGEYDQYSGAEAIQVKTVAKTRPYSAPTHPGCNANTFNNGITLLKLSWPAQPEPRVAPVCLPTSSAETVLLGQLNSAFSLSSPSASSLAQHLQQAVLPLISTSQCMQHWGNHSTASMLCAAGVWTLIGIVSWGNHNCNARSPAVYARGPAVYARVSQLRSRT</sequence>
<dbReference type="InterPro" id="IPR001314">
    <property type="entry name" value="Peptidase_S1A"/>
</dbReference>
<dbReference type="PROSITE" id="PS50240">
    <property type="entry name" value="TRYPSIN_DOM"/>
    <property type="match status" value="1"/>
</dbReference>
<keyword evidence="2" id="KW-0378">Hydrolase</keyword>
<keyword evidence="1 6" id="KW-0645">Protease</keyword>
<evidence type="ECO:0000256" key="2">
    <source>
        <dbReference type="ARBA" id="ARBA00022801"/>
    </source>
</evidence>
<dbReference type="GO" id="GO:0004252">
    <property type="term" value="F:serine-type endopeptidase activity"/>
    <property type="evidence" value="ECO:0007669"/>
    <property type="project" value="InterPro"/>
</dbReference>
<dbReference type="PANTHER" id="PTHR24250:SF66">
    <property type="entry name" value="CHYMOTRYPSIN-LIKE PROTEASE CTRL-1"/>
    <property type="match status" value="1"/>
</dbReference>
<organism evidence="6 7">
    <name type="scientific">Nothocercus julius</name>
    <dbReference type="NCBI Taxonomy" id="2585813"/>
    <lineage>
        <taxon>Eukaryota</taxon>
        <taxon>Metazoa</taxon>
        <taxon>Chordata</taxon>
        <taxon>Craniata</taxon>
        <taxon>Vertebrata</taxon>
        <taxon>Euteleostomi</taxon>
        <taxon>Archelosauria</taxon>
        <taxon>Archosauria</taxon>
        <taxon>Dinosauria</taxon>
        <taxon>Saurischia</taxon>
        <taxon>Theropoda</taxon>
        <taxon>Coelurosauria</taxon>
        <taxon>Aves</taxon>
        <taxon>Palaeognathae</taxon>
        <taxon>Tinamiformes</taxon>
        <taxon>Tinamidae</taxon>
        <taxon>Nothocercus</taxon>
    </lineage>
</organism>
<dbReference type="PANTHER" id="PTHR24250">
    <property type="entry name" value="CHYMOTRYPSIN-RELATED"/>
    <property type="match status" value="1"/>
</dbReference>
<feature type="non-terminal residue" evidence="6">
    <location>
        <position position="1"/>
    </location>
</feature>
<dbReference type="Proteomes" id="UP000531559">
    <property type="component" value="Unassembled WGS sequence"/>
</dbReference>
<dbReference type="GO" id="GO:0006508">
    <property type="term" value="P:proteolysis"/>
    <property type="evidence" value="ECO:0007669"/>
    <property type="project" value="UniProtKB-KW"/>
</dbReference>
<dbReference type="OrthoDB" id="5918597at2759"/>
<dbReference type="SMART" id="SM00020">
    <property type="entry name" value="Tryp_SPc"/>
    <property type="match status" value="1"/>
</dbReference>
<dbReference type="InterPro" id="IPR043504">
    <property type="entry name" value="Peptidase_S1_PA_chymotrypsin"/>
</dbReference>
<dbReference type="SUPFAM" id="SSF50494">
    <property type="entry name" value="Trypsin-like serine proteases"/>
    <property type="match status" value="1"/>
</dbReference>
<dbReference type="AlphaFoldDB" id="A0A7K7WIA6"/>
<dbReference type="InterPro" id="IPR009003">
    <property type="entry name" value="Peptidase_S1_PA"/>
</dbReference>
<evidence type="ECO:0000313" key="6">
    <source>
        <dbReference type="EMBL" id="NXA53026.1"/>
    </source>
</evidence>
<evidence type="ECO:0000256" key="1">
    <source>
        <dbReference type="ARBA" id="ARBA00022670"/>
    </source>
</evidence>